<dbReference type="Proteomes" id="UP000594262">
    <property type="component" value="Unplaced"/>
</dbReference>
<feature type="domain" description="Integrin alpha first immunoglubulin-like" evidence="14">
    <location>
        <begin position="482"/>
        <end position="616"/>
    </location>
</feature>
<protein>
    <submittedName>
        <fullName evidence="17">Uncharacterized protein</fullName>
    </submittedName>
</protein>
<dbReference type="InterPro" id="IPR000413">
    <property type="entry name" value="Integrin_alpha"/>
</dbReference>
<evidence type="ECO:0000256" key="12">
    <source>
        <dbReference type="PROSITE-ProRule" id="PRU00803"/>
    </source>
</evidence>
<dbReference type="GO" id="GO:0007229">
    <property type="term" value="P:integrin-mediated signaling pathway"/>
    <property type="evidence" value="ECO:0007669"/>
    <property type="project" value="UniProtKB-KW"/>
</dbReference>
<dbReference type="InterPro" id="IPR013519">
    <property type="entry name" value="Int_alpha_beta-p"/>
</dbReference>
<dbReference type="Gene3D" id="2.60.40.1510">
    <property type="entry name" value="ntegrin, alpha v. Chain A, domain 3"/>
    <property type="match status" value="1"/>
</dbReference>
<dbReference type="Pfam" id="PF20805">
    <property type="entry name" value="Integrin_A_Ig_2"/>
    <property type="match status" value="1"/>
</dbReference>
<feature type="chain" id="PRO_5029933511" evidence="13">
    <location>
        <begin position="32"/>
        <end position="1047"/>
    </location>
</feature>
<accession>A0A7M5XGI9</accession>
<evidence type="ECO:0000256" key="10">
    <source>
        <dbReference type="ARBA" id="ARBA00023170"/>
    </source>
</evidence>
<feature type="domain" description="Integrin alpha third immunoglobulin-like" evidence="16">
    <location>
        <begin position="801"/>
        <end position="954"/>
    </location>
</feature>
<keyword evidence="9 13" id="KW-0472">Membrane</keyword>
<evidence type="ECO:0000256" key="13">
    <source>
        <dbReference type="RuleBase" id="RU003762"/>
    </source>
</evidence>
<feature type="transmembrane region" description="Helical" evidence="13">
    <location>
        <begin position="996"/>
        <end position="1020"/>
    </location>
</feature>
<evidence type="ECO:0000256" key="2">
    <source>
        <dbReference type="ARBA" id="ARBA00008054"/>
    </source>
</evidence>
<evidence type="ECO:0000256" key="6">
    <source>
        <dbReference type="ARBA" id="ARBA00022889"/>
    </source>
</evidence>
<dbReference type="Pfam" id="PF01839">
    <property type="entry name" value="FG-GAP"/>
    <property type="match status" value="2"/>
</dbReference>
<keyword evidence="6 13" id="KW-0130">Cell adhesion</keyword>
<dbReference type="Gene3D" id="2.130.10.130">
    <property type="entry name" value="Integrin alpha, N-terminal"/>
    <property type="match status" value="1"/>
</dbReference>
<evidence type="ECO:0000256" key="9">
    <source>
        <dbReference type="ARBA" id="ARBA00023136"/>
    </source>
</evidence>
<keyword evidence="10 13" id="KW-0675">Receptor</keyword>
<dbReference type="Gene3D" id="1.20.5.930">
    <property type="entry name" value="Bicelle-embedded integrin alpha(iib) transmembrane segment"/>
    <property type="match status" value="1"/>
</dbReference>
<dbReference type="PRINTS" id="PR01185">
    <property type="entry name" value="INTEGRINA"/>
</dbReference>
<reference evidence="17" key="1">
    <citation type="submission" date="2021-01" db="UniProtKB">
        <authorList>
            <consortium name="EnsemblMetazoa"/>
        </authorList>
    </citation>
    <scope>IDENTIFICATION</scope>
</reference>
<keyword evidence="7 13" id="KW-1133">Transmembrane helix</keyword>
<name>A0A7M5XGI9_9CNID</name>
<dbReference type="SUPFAM" id="SSF69179">
    <property type="entry name" value="Integrin domains"/>
    <property type="match status" value="3"/>
</dbReference>
<keyword evidence="18" id="KW-1185">Reference proteome</keyword>
<dbReference type="EnsemblMetazoa" id="CLYHEMT022988.1">
    <property type="protein sequence ID" value="CLYHEMP022988.1"/>
    <property type="gene ID" value="CLYHEMG022988"/>
</dbReference>
<evidence type="ECO:0000313" key="18">
    <source>
        <dbReference type="Proteomes" id="UP000594262"/>
    </source>
</evidence>
<dbReference type="InterPro" id="IPR013517">
    <property type="entry name" value="FG-GAP"/>
</dbReference>
<dbReference type="Gene3D" id="2.60.40.1530">
    <property type="entry name" value="ntegrin, alpha v. Chain A, domain 4"/>
    <property type="match status" value="1"/>
</dbReference>
<evidence type="ECO:0000256" key="3">
    <source>
        <dbReference type="ARBA" id="ARBA00022692"/>
    </source>
</evidence>
<evidence type="ECO:0000256" key="5">
    <source>
        <dbReference type="ARBA" id="ARBA00022737"/>
    </source>
</evidence>
<dbReference type="SMART" id="SM00191">
    <property type="entry name" value="Int_alpha"/>
    <property type="match status" value="5"/>
</dbReference>
<dbReference type="SUPFAM" id="SSF69318">
    <property type="entry name" value="Integrin alpha N-terminal domain"/>
    <property type="match status" value="1"/>
</dbReference>
<dbReference type="AlphaFoldDB" id="A0A7M5XGI9"/>
<dbReference type="PROSITE" id="PS51470">
    <property type="entry name" value="FG_GAP"/>
    <property type="match status" value="2"/>
</dbReference>
<evidence type="ECO:0000256" key="8">
    <source>
        <dbReference type="ARBA" id="ARBA00023037"/>
    </source>
</evidence>
<dbReference type="InterPro" id="IPR028994">
    <property type="entry name" value="Integrin_alpha_N"/>
</dbReference>
<dbReference type="GeneID" id="136824820"/>
<dbReference type="PANTHER" id="PTHR23220">
    <property type="entry name" value="INTEGRIN ALPHA"/>
    <property type="match status" value="1"/>
</dbReference>
<dbReference type="Pfam" id="PF08441">
    <property type="entry name" value="Integrin_A_Ig_1"/>
    <property type="match status" value="1"/>
</dbReference>
<dbReference type="InterPro" id="IPR048285">
    <property type="entry name" value="Integrin_alpha_Ig-like_2"/>
</dbReference>
<evidence type="ECO:0000259" key="16">
    <source>
        <dbReference type="Pfam" id="PF20806"/>
    </source>
</evidence>
<feature type="repeat" description="FG-GAP" evidence="12">
    <location>
        <begin position="360"/>
        <end position="418"/>
    </location>
</feature>
<comment type="similarity">
    <text evidence="2 13">Belongs to the integrin alpha chain family.</text>
</comment>
<dbReference type="Gene3D" id="2.60.40.1460">
    <property type="entry name" value="Integrin domains. Chain A, domain 2"/>
    <property type="match status" value="1"/>
</dbReference>
<sequence length="1047" mass="114916">MADEDRRRTMKLPLFTLVFLALLGNLSVVTCFNIDLNNSFIYSGKQPGSFFGYSLAISKELNAIIVGAPKGNEYKKSEVVTQNDNWGSVYSCVVTPGSTDCELLNKVDDITKVQNNPGKKDQWMGATVYSDHKNVLSCAPRFNIPNTINNEIYYTGKCDFFNAISKSNFKDYEFKPCEQVARSGENGAKSHGMCEAGFSANIIPVGNDMNVGTGLFTTHNDKGEIFEKVAMSDDDGKKKKIAPTTDLGFFDYMGYAITTGKFKKDKGIFIVGGAPRGNQLKGKVIMYDSANPNLIKFSSQILSPSEQVGSYFGASLGAADINGDGFSDLVVGAPHYANTRPNQGAIFVYLNDQNDGLKFTDQQFYGTYEDGFFGYSIGSVGDLNKDGKDDIAVGAPWAGDNNEGVVYLYYGTGKDGQPLAQKQIIMPKDIKGGASFLGFGFSFADFYQYSTDPGHHNDLDENKYNDLAIGAFKSGHVALLRARPVVTIKGELKTDGKPKIDLSSKDPNTICKFKGTDFKCIKGAKVCFQVEQQEDDPQNVKYSIEVDAQTDVKREKRGFLADKNGDQVYQIDEIVSAVGKAEKCTSPFDIFIKNNTKNVLNAFRVTLKWEYEAACKDNDICPVSNKMEVLTIPYDFPYLKGCSDDGNEECNVDLQLTMEGVVSSGGKNILLGVTKTVTLVVDVKNVGENSFLNTLKVTYPKKQVSPNKVTIASYVGLVEWLPGDTEDSDIKSVIVTLSSPIKQNGIDKVSIVFSVLNVGRGKDVVFNANVTTQSTEMKPADNVARVDLPVTLNANLTVSGSVKPENVKWEKGVASLNKVGPTVTHTFYFQNMGPSAAEESDVLIKIPEKMGGNYILNIVKVTLIPGIGYKDDIGKCEQGTLNPLNLDLSQMNNTRRRRRREVSAPVIVDCGSNTGCMIINCKLNRLGKSQNAQVTVTSTLVEATFDKLKESRQVVAFAKFSSEFVKRARGAEPDEVNVPLNVNTPYLKVEKQGEPIAWWIILLCILGAVLIIGLIVFILYKKGFFKRKKHGEEEEEGLRKGDPDDDY</sequence>
<feature type="domain" description="Integrin alpha second immunoglobulin-like" evidence="15">
    <location>
        <begin position="647"/>
        <end position="790"/>
    </location>
</feature>
<keyword evidence="3 13" id="KW-0812">Transmembrane</keyword>
<dbReference type="GO" id="GO:0005178">
    <property type="term" value="F:integrin binding"/>
    <property type="evidence" value="ECO:0007669"/>
    <property type="project" value="TreeGrafter"/>
</dbReference>
<keyword evidence="5" id="KW-0677">Repeat</keyword>
<dbReference type="RefSeq" id="XP_066936893.1">
    <property type="nucleotide sequence ID" value="XM_067080792.1"/>
</dbReference>
<proteinExistence type="inferred from homology"/>
<evidence type="ECO:0000313" key="17">
    <source>
        <dbReference type="EnsemblMetazoa" id="CLYHEMP022988.1"/>
    </source>
</evidence>
<organism evidence="17 18">
    <name type="scientific">Clytia hemisphaerica</name>
    <dbReference type="NCBI Taxonomy" id="252671"/>
    <lineage>
        <taxon>Eukaryota</taxon>
        <taxon>Metazoa</taxon>
        <taxon>Cnidaria</taxon>
        <taxon>Hydrozoa</taxon>
        <taxon>Hydroidolina</taxon>
        <taxon>Leptothecata</taxon>
        <taxon>Obeliida</taxon>
        <taxon>Clytiidae</taxon>
        <taxon>Clytia</taxon>
    </lineage>
</organism>
<evidence type="ECO:0000256" key="4">
    <source>
        <dbReference type="ARBA" id="ARBA00022729"/>
    </source>
</evidence>
<dbReference type="PROSITE" id="PS00242">
    <property type="entry name" value="INTEGRIN_ALPHA"/>
    <property type="match status" value="1"/>
</dbReference>
<feature type="repeat" description="FG-GAP" evidence="12">
    <location>
        <begin position="298"/>
        <end position="358"/>
    </location>
</feature>
<keyword evidence="8 13" id="KW-0401">Integrin</keyword>
<dbReference type="GO" id="GO:0098609">
    <property type="term" value="P:cell-cell adhesion"/>
    <property type="evidence" value="ECO:0007669"/>
    <property type="project" value="TreeGrafter"/>
</dbReference>
<keyword evidence="4 13" id="KW-0732">Signal</keyword>
<dbReference type="InterPro" id="IPR018184">
    <property type="entry name" value="Integrin_alpha_C_CS"/>
</dbReference>
<evidence type="ECO:0000256" key="11">
    <source>
        <dbReference type="ARBA" id="ARBA00023180"/>
    </source>
</evidence>
<evidence type="ECO:0000256" key="1">
    <source>
        <dbReference type="ARBA" id="ARBA00004479"/>
    </source>
</evidence>
<keyword evidence="11" id="KW-0325">Glycoprotein</keyword>
<evidence type="ECO:0000259" key="14">
    <source>
        <dbReference type="Pfam" id="PF08441"/>
    </source>
</evidence>
<evidence type="ECO:0000259" key="15">
    <source>
        <dbReference type="Pfam" id="PF20805"/>
    </source>
</evidence>
<feature type="signal peptide" evidence="13">
    <location>
        <begin position="1"/>
        <end position="31"/>
    </location>
</feature>
<evidence type="ECO:0000256" key="7">
    <source>
        <dbReference type="ARBA" id="ARBA00022989"/>
    </source>
</evidence>
<dbReference type="GO" id="GO:0009897">
    <property type="term" value="C:external side of plasma membrane"/>
    <property type="evidence" value="ECO:0007669"/>
    <property type="project" value="TreeGrafter"/>
</dbReference>
<dbReference type="GO" id="GO:0008305">
    <property type="term" value="C:integrin complex"/>
    <property type="evidence" value="ECO:0007669"/>
    <property type="project" value="InterPro"/>
</dbReference>
<dbReference type="GO" id="GO:0033627">
    <property type="term" value="P:cell adhesion mediated by integrin"/>
    <property type="evidence" value="ECO:0007669"/>
    <property type="project" value="TreeGrafter"/>
</dbReference>
<comment type="subcellular location">
    <subcellularLocation>
        <location evidence="1 13">Membrane</location>
        <topology evidence="1 13">Single-pass type I membrane protein</topology>
    </subcellularLocation>
</comment>
<dbReference type="OrthoDB" id="5317514at2759"/>
<dbReference type="InterPro" id="IPR013649">
    <property type="entry name" value="Integrin_alpha_Ig-like_1"/>
</dbReference>
<dbReference type="Pfam" id="PF20806">
    <property type="entry name" value="Integrin_A_Ig_3"/>
    <property type="match status" value="1"/>
</dbReference>
<dbReference type="InterPro" id="IPR032695">
    <property type="entry name" value="Integrin_dom_sf"/>
</dbReference>
<dbReference type="PANTHER" id="PTHR23220:SF122">
    <property type="entry name" value="INTEGRIN ALPHA-PS1"/>
    <property type="match status" value="1"/>
</dbReference>
<dbReference type="GO" id="GO:0007160">
    <property type="term" value="P:cell-matrix adhesion"/>
    <property type="evidence" value="ECO:0007669"/>
    <property type="project" value="TreeGrafter"/>
</dbReference>
<dbReference type="InterPro" id="IPR048286">
    <property type="entry name" value="Integrin_alpha_Ig-like_3"/>
</dbReference>